<proteinExistence type="predicted"/>
<protein>
    <submittedName>
        <fullName evidence="3">Uncharacterized protein LOC129926214</fullName>
    </submittedName>
</protein>
<dbReference type="AlphaFoldDB" id="A0A9W3ABW3"/>
<gene>
    <name evidence="3" type="primary">LOC129926214</name>
</gene>
<feature type="chain" id="PRO_5040951048" evidence="1">
    <location>
        <begin position="20"/>
        <end position="115"/>
    </location>
</feature>
<accession>A0A9W3ABW3</accession>
<dbReference type="RefSeq" id="XP_055884711.1">
    <property type="nucleotide sequence ID" value="XM_056028736.1"/>
</dbReference>
<evidence type="ECO:0000256" key="1">
    <source>
        <dbReference type="SAM" id="SignalP"/>
    </source>
</evidence>
<evidence type="ECO:0000313" key="2">
    <source>
        <dbReference type="Proteomes" id="UP001165740"/>
    </source>
</evidence>
<keyword evidence="2" id="KW-1185">Reference proteome</keyword>
<name>A0A9W3ABW3_BIOGL</name>
<feature type="signal peptide" evidence="1">
    <location>
        <begin position="1"/>
        <end position="19"/>
    </location>
</feature>
<dbReference type="OrthoDB" id="6158071at2759"/>
<organism evidence="2 3">
    <name type="scientific">Biomphalaria glabrata</name>
    <name type="common">Bloodfluke planorb</name>
    <name type="synonym">Freshwater snail</name>
    <dbReference type="NCBI Taxonomy" id="6526"/>
    <lineage>
        <taxon>Eukaryota</taxon>
        <taxon>Metazoa</taxon>
        <taxon>Spiralia</taxon>
        <taxon>Lophotrochozoa</taxon>
        <taxon>Mollusca</taxon>
        <taxon>Gastropoda</taxon>
        <taxon>Heterobranchia</taxon>
        <taxon>Euthyneura</taxon>
        <taxon>Panpulmonata</taxon>
        <taxon>Hygrophila</taxon>
        <taxon>Lymnaeoidea</taxon>
        <taxon>Planorbidae</taxon>
        <taxon>Biomphalaria</taxon>
    </lineage>
</organism>
<evidence type="ECO:0000313" key="3">
    <source>
        <dbReference type="RefSeq" id="XP_055884711.1"/>
    </source>
</evidence>
<dbReference type="Proteomes" id="UP001165740">
    <property type="component" value="Chromosome 5"/>
</dbReference>
<keyword evidence="1" id="KW-0732">Signal</keyword>
<reference evidence="3" key="1">
    <citation type="submission" date="2025-08" db="UniProtKB">
        <authorList>
            <consortium name="RefSeq"/>
        </authorList>
    </citation>
    <scope>IDENTIFICATION</scope>
</reference>
<dbReference type="GeneID" id="129926214"/>
<feature type="non-terminal residue" evidence="3">
    <location>
        <position position="115"/>
    </location>
</feature>
<sequence length="115" mass="13540">MRRFIFCFVFGLYLDFGCLQEQDKVCDVGDFCEYKCQCKRQCQDNLKCADNDKCKRGWFGYRCQYQDLAVFNATLTTEPPSRNVSWLTDQNDNTCNTETDLKSITVTWRDKRAIP</sequence>